<evidence type="ECO:0000313" key="2">
    <source>
        <dbReference type="Proteomes" id="UP001348098"/>
    </source>
</evidence>
<gene>
    <name evidence="1" type="ORF">U3653_32625</name>
</gene>
<protein>
    <submittedName>
        <fullName evidence="1">Uncharacterized protein</fullName>
    </submittedName>
</protein>
<dbReference type="Proteomes" id="UP001348098">
    <property type="component" value="Unassembled WGS sequence"/>
</dbReference>
<proteinExistence type="predicted"/>
<evidence type="ECO:0000313" key="1">
    <source>
        <dbReference type="EMBL" id="MEB3514794.1"/>
    </source>
</evidence>
<dbReference type="RefSeq" id="WP_323124150.1">
    <property type="nucleotide sequence ID" value="NZ_JAYESH010000004.1"/>
</dbReference>
<reference evidence="1 2" key="1">
    <citation type="submission" date="2023-12" db="EMBL/GenBank/DDBJ databases">
        <title>novel species in genus Nocarida.</title>
        <authorList>
            <person name="Li Z."/>
        </authorList>
    </citation>
    <scope>NUCLEOTIDE SEQUENCE [LARGE SCALE GENOMIC DNA]</scope>
    <source>
        <strain evidence="1 2">CDC186</strain>
    </source>
</reference>
<sequence>MKLVELECRLTSGVDRSNAERLSVCGALCCVKLAVLLVVTVL</sequence>
<organism evidence="1 2">
    <name type="scientific">Nocardia implantans</name>
    <dbReference type="NCBI Taxonomy" id="3108168"/>
    <lineage>
        <taxon>Bacteria</taxon>
        <taxon>Bacillati</taxon>
        <taxon>Actinomycetota</taxon>
        <taxon>Actinomycetes</taxon>
        <taxon>Mycobacteriales</taxon>
        <taxon>Nocardiaceae</taxon>
        <taxon>Nocardia</taxon>
    </lineage>
</organism>
<name>A0ABU6B609_9NOCA</name>
<dbReference type="EMBL" id="JAYKYQ010000022">
    <property type="protein sequence ID" value="MEB3514794.1"/>
    <property type="molecule type" value="Genomic_DNA"/>
</dbReference>
<keyword evidence="2" id="KW-1185">Reference proteome</keyword>
<comment type="caution">
    <text evidence="1">The sequence shown here is derived from an EMBL/GenBank/DDBJ whole genome shotgun (WGS) entry which is preliminary data.</text>
</comment>
<accession>A0ABU6B609</accession>